<dbReference type="Proteomes" id="UP001218218">
    <property type="component" value="Unassembled WGS sequence"/>
</dbReference>
<proteinExistence type="inferred from homology"/>
<dbReference type="Pfam" id="PF00025">
    <property type="entry name" value="Arf"/>
    <property type="match status" value="1"/>
</dbReference>
<comment type="caution">
    <text evidence="6">The sequence shown here is derived from an EMBL/GenBank/DDBJ whole genome shotgun (WGS) entry which is preliminary data.</text>
</comment>
<dbReference type="PRINTS" id="PR00328">
    <property type="entry name" value="SAR1GTPBP"/>
</dbReference>
<dbReference type="NCBIfam" id="TIGR00231">
    <property type="entry name" value="small_GTP"/>
    <property type="match status" value="1"/>
</dbReference>
<comment type="similarity">
    <text evidence="5">Belongs to the small GTPase superfamily. Arf family.</text>
</comment>
<dbReference type="AlphaFoldDB" id="A0AAD6Z4F7"/>
<dbReference type="PROSITE" id="PS51417">
    <property type="entry name" value="ARF"/>
    <property type="match status" value="1"/>
</dbReference>
<dbReference type="SMART" id="SM00177">
    <property type="entry name" value="ARF"/>
    <property type="match status" value="1"/>
</dbReference>
<keyword evidence="1 3" id="KW-0547">Nucleotide-binding</keyword>
<protein>
    <submittedName>
        <fullName evidence="6">ADP-ribosylation factor family-domain-containing protein</fullName>
    </submittedName>
</protein>
<dbReference type="GO" id="GO:0003924">
    <property type="term" value="F:GTPase activity"/>
    <property type="evidence" value="ECO:0007669"/>
    <property type="project" value="InterPro"/>
</dbReference>
<feature type="binding site" evidence="4">
    <location>
        <position position="57"/>
    </location>
    <ligand>
        <name>Mg(2+)</name>
        <dbReference type="ChEBI" id="CHEBI:18420"/>
    </ligand>
</feature>
<dbReference type="GO" id="GO:0046872">
    <property type="term" value="F:metal ion binding"/>
    <property type="evidence" value="ECO:0007669"/>
    <property type="project" value="UniProtKB-KW"/>
</dbReference>
<dbReference type="SMART" id="SM00178">
    <property type="entry name" value="SAR"/>
    <property type="match status" value="1"/>
</dbReference>
<evidence type="ECO:0000313" key="6">
    <source>
        <dbReference type="EMBL" id="KAJ7307057.1"/>
    </source>
</evidence>
<evidence type="ECO:0000313" key="7">
    <source>
        <dbReference type="Proteomes" id="UP001218218"/>
    </source>
</evidence>
<dbReference type="GO" id="GO:0005525">
    <property type="term" value="F:GTP binding"/>
    <property type="evidence" value="ECO:0007669"/>
    <property type="project" value="UniProtKB-KW"/>
</dbReference>
<feature type="binding site" evidence="3">
    <location>
        <begin position="28"/>
        <end position="35"/>
    </location>
    <ligand>
        <name>GTP</name>
        <dbReference type="ChEBI" id="CHEBI:37565"/>
    </ligand>
</feature>
<dbReference type="InterPro" id="IPR005225">
    <property type="entry name" value="Small_GTP-bd"/>
</dbReference>
<evidence type="ECO:0000256" key="5">
    <source>
        <dbReference type="RuleBase" id="RU003925"/>
    </source>
</evidence>
<dbReference type="SUPFAM" id="SSF52540">
    <property type="entry name" value="P-loop containing nucleoside triphosphate hydrolases"/>
    <property type="match status" value="1"/>
</dbReference>
<dbReference type="PANTHER" id="PTHR11711">
    <property type="entry name" value="ADP RIBOSYLATION FACTOR-RELATED"/>
    <property type="match status" value="1"/>
</dbReference>
<dbReference type="InterPro" id="IPR006689">
    <property type="entry name" value="Small_GTPase_ARF/SAR"/>
</dbReference>
<dbReference type="Gene3D" id="3.40.50.300">
    <property type="entry name" value="P-loop containing nucleotide triphosphate hydrolases"/>
    <property type="match status" value="1"/>
</dbReference>
<evidence type="ECO:0000256" key="3">
    <source>
        <dbReference type="PIRSR" id="PIRSR606689-1"/>
    </source>
</evidence>
<gene>
    <name evidence="6" type="ORF">DFH08DRAFT_494650</name>
</gene>
<feature type="binding site" evidence="4">
    <location>
        <position position="35"/>
    </location>
    <ligand>
        <name>Mg(2+)</name>
        <dbReference type="ChEBI" id="CHEBI:18420"/>
    </ligand>
</feature>
<dbReference type="InterPro" id="IPR027417">
    <property type="entry name" value="P-loop_NTPase"/>
</dbReference>
<feature type="binding site" evidence="3">
    <location>
        <begin position="134"/>
        <end position="137"/>
    </location>
    <ligand>
        <name>GTP</name>
        <dbReference type="ChEBI" id="CHEBI:37565"/>
    </ligand>
</feature>
<keyword evidence="4" id="KW-0479">Metal-binding</keyword>
<name>A0AAD6Z4F7_9AGAR</name>
<keyword evidence="2 3" id="KW-0342">GTP-binding</keyword>
<dbReference type="InterPro" id="IPR024156">
    <property type="entry name" value="Small_GTPase_ARF"/>
</dbReference>
<organism evidence="6 7">
    <name type="scientific">Mycena albidolilacea</name>
    <dbReference type="NCBI Taxonomy" id="1033008"/>
    <lineage>
        <taxon>Eukaryota</taxon>
        <taxon>Fungi</taxon>
        <taxon>Dikarya</taxon>
        <taxon>Basidiomycota</taxon>
        <taxon>Agaricomycotina</taxon>
        <taxon>Agaricomycetes</taxon>
        <taxon>Agaricomycetidae</taxon>
        <taxon>Agaricales</taxon>
        <taxon>Marasmiineae</taxon>
        <taxon>Mycenaceae</taxon>
        <taxon>Mycena</taxon>
    </lineage>
</organism>
<keyword evidence="4" id="KW-0460">Magnesium</keyword>
<dbReference type="SMART" id="SM00175">
    <property type="entry name" value="RAB"/>
    <property type="match status" value="1"/>
</dbReference>
<evidence type="ECO:0000256" key="1">
    <source>
        <dbReference type="ARBA" id="ARBA00022741"/>
    </source>
</evidence>
<accession>A0AAD6Z4F7</accession>
<sequence>MGSVISATTAASASFLGLPKTFVLVMVGLDDAGKTSLVSRLKRRELPRGVLPTTITTIGCTIETIPYGRHSVTIWEFGGMERVRCLWRRYFWHAHAFIFLLDAAAPARFPEAKEELLRLLDGIYYSYPVLVLANKIDLPSAVELRTIEDALSIPELVRGGKIALKGVSAMTGEGINEALEWFVANISHDSIAKINEGKKHVIQAW</sequence>
<keyword evidence="7" id="KW-1185">Reference proteome</keyword>
<dbReference type="EMBL" id="JARIHO010000089">
    <property type="protein sequence ID" value="KAJ7307057.1"/>
    <property type="molecule type" value="Genomic_DNA"/>
</dbReference>
<evidence type="ECO:0000256" key="2">
    <source>
        <dbReference type="ARBA" id="ARBA00023134"/>
    </source>
</evidence>
<evidence type="ECO:0000256" key="4">
    <source>
        <dbReference type="PIRSR" id="PIRSR606689-2"/>
    </source>
</evidence>
<feature type="binding site" evidence="3">
    <location>
        <position position="79"/>
    </location>
    <ligand>
        <name>GTP</name>
        <dbReference type="ChEBI" id="CHEBI:37565"/>
    </ligand>
</feature>
<reference evidence="6" key="1">
    <citation type="submission" date="2023-03" db="EMBL/GenBank/DDBJ databases">
        <title>Massive genome expansion in bonnet fungi (Mycena s.s.) driven by repeated elements and novel gene families across ecological guilds.</title>
        <authorList>
            <consortium name="Lawrence Berkeley National Laboratory"/>
            <person name="Harder C.B."/>
            <person name="Miyauchi S."/>
            <person name="Viragh M."/>
            <person name="Kuo A."/>
            <person name="Thoen E."/>
            <person name="Andreopoulos B."/>
            <person name="Lu D."/>
            <person name="Skrede I."/>
            <person name="Drula E."/>
            <person name="Henrissat B."/>
            <person name="Morin E."/>
            <person name="Kohler A."/>
            <person name="Barry K."/>
            <person name="LaButti K."/>
            <person name="Morin E."/>
            <person name="Salamov A."/>
            <person name="Lipzen A."/>
            <person name="Mereny Z."/>
            <person name="Hegedus B."/>
            <person name="Baldrian P."/>
            <person name="Stursova M."/>
            <person name="Weitz H."/>
            <person name="Taylor A."/>
            <person name="Grigoriev I.V."/>
            <person name="Nagy L.G."/>
            <person name="Martin F."/>
            <person name="Kauserud H."/>
        </authorList>
    </citation>
    <scope>NUCLEOTIDE SEQUENCE</scope>
    <source>
        <strain evidence="6">CBHHK002</strain>
    </source>
</reference>